<evidence type="ECO:0000256" key="1">
    <source>
        <dbReference type="ARBA" id="ARBA00022536"/>
    </source>
</evidence>
<keyword evidence="4 5" id="KW-1015">Disulfide bond</keyword>
<keyword evidence="3" id="KW-0677">Repeat</keyword>
<feature type="transmembrane region" description="Helical" evidence="6">
    <location>
        <begin position="50"/>
        <end position="68"/>
    </location>
</feature>
<dbReference type="FunFam" id="2.10.25.10:FF:000118">
    <property type="entry name" value="protein delta homolog 2"/>
    <property type="match status" value="1"/>
</dbReference>
<dbReference type="PROSITE" id="PS00022">
    <property type="entry name" value="EGF_1"/>
    <property type="match status" value="2"/>
</dbReference>
<feature type="disulfide bond" evidence="5">
    <location>
        <begin position="180"/>
        <end position="197"/>
    </location>
</feature>
<evidence type="ECO:0000256" key="6">
    <source>
        <dbReference type="SAM" id="Phobius"/>
    </source>
</evidence>
<dbReference type="GO" id="GO:0045197">
    <property type="term" value="P:establishment or maintenance of epithelial cell apical/basal polarity"/>
    <property type="evidence" value="ECO:0007669"/>
    <property type="project" value="TreeGrafter"/>
</dbReference>
<keyword evidence="6" id="KW-0472">Membrane</keyword>
<dbReference type="Pfam" id="PF00008">
    <property type="entry name" value="EGF"/>
    <property type="match status" value="1"/>
</dbReference>
<feature type="disulfide bond" evidence="5">
    <location>
        <begin position="238"/>
        <end position="247"/>
    </location>
</feature>
<dbReference type="CDD" id="cd00054">
    <property type="entry name" value="EGF_CA"/>
    <property type="match status" value="2"/>
</dbReference>
<evidence type="ECO:0000256" key="5">
    <source>
        <dbReference type="PROSITE-ProRule" id="PRU00076"/>
    </source>
</evidence>
<proteinExistence type="predicted"/>
<feature type="domain" description="EGF-like" evidence="7">
    <location>
        <begin position="170"/>
        <end position="209"/>
    </location>
</feature>
<dbReference type="GO" id="GO:0005886">
    <property type="term" value="C:plasma membrane"/>
    <property type="evidence" value="ECO:0007669"/>
    <property type="project" value="TreeGrafter"/>
</dbReference>
<feature type="domain" description="EGF-like" evidence="7">
    <location>
        <begin position="125"/>
        <end position="165"/>
    </location>
</feature>
<evidence type="ECO:0000313" key="9">
    <source>
        <dbReference type="Proteomes" id="UP000663828"/>
    </source>
</evidence>
<keyword evidence="6" id="KW-0812">Transmembrane</keyword>
<dbReference type="Proteomes" id="UP000663828">
    <property type="component" value="Unassembled WGS sequence"/>
</dbReference>
<dbReference type="SUPFAM" id="SSF57196">
    <property type="entry name" value="EGF/Laminin"/>
    <property type="match status" value="2"/>
</dbReference>
<sequence>MTQSYPYQIAAFQYHDSVETFVNPIANIKSDVDFHLEVFISTRNYRTRSIMLFLKSAIVLLVTLLATVRGQNQCTAAAQATCGAYPCVQTGTAFSCLCPDMTLQPTAAQCTGGVVITTTQSPVVIPNQCANAVCPAGATCIPTNQNPALYICLCPNNIIANPDCPVNPLPNNPCLTNNPCLNGGTCVVNQLTLQAVCVCPPGTYGNNCSYSCRPACDSNWCYNGGRCVNAYGQAYCSCGQNYRGRRCELRHDRRNYVYLYHNPRW</sequence>
<keyword evidence="6" id="KW-1133">Transmembrane helix</keyword>
<dbReference type="GO" id="GO:0007157">
    <property type="term" value="P:heterophilic cell-cell adhesion via plasma membrane cell adhesion molecules"/>
    <property type="evidence" value="ECO:0007669"/>
    <property type="project" value="TreeGrafter"/>
</dbReference>
<keyword evidence="1 5" id="KW-0245">EGF-like domain</keyword>
<dbReference type="InterPro" id="IPR000742">
    <property type="entry name" value="EGF"/>
</dbReference>
<organism evidence="8 9">
    <name type="scientific">Adineta ricciae</name>
    <name type="common">Rotifer</name>
    <dbReference type="NCBI Taxonomy" id="249248"/>
    <lineage>
        <taxon>Eukaryota</taxon>
        <taxon>Metazoa</taxon>
        <taxon>Spiralia</taxon>
        <taxon>Gnathifera</taxon>
        <taxon>Rotifera</taxon>
        <taxon>Eurotatoria</taxon>
        <taxon>Bdelloidea</taxon>
        <taxon>Adinetida</taxon>
        <taxon>Adinetidae</taxon>
        <taxon>Adineta</taxon>
    </lineage>
</organism>
<keyword evidence="9" id="KW-1185">Reference proteome</keyword>
<reference evidence="8" key="1">
    <citation type="submission" date="2021-02" db="EMBL/GenBank/DDBJ databases">
        <authorList>
            <person name="Nowell W R."/>
        </authorList>
    </citation>
    <scope>NUCLEOTIDE SEQUENCE</scope>
</reference>
<feature type="domain" description="EGF-like" evidence="7">
    <location>
        <begin position="213"/>
        <end position="248"/>
    </location>
</feature>
<evidence type="ECO:0000259" key="7">
    <source>
        <dbReference type="PROSITE" id="PS50026"/>
    </source>
</evidence>
<dbReference type="EMBL" id="CAJNOR010001215">
    <property type="protein sequence ID" value="CAF1099363.1"/>
    <property type="molecule type" value="Genomic_DNA"/>
</dbReference>
<name>A0A814P1S7_ADIRI</name>
<evidence type="ECO:0000256" key="2">
    <source>
        <dbReference type="ARBA" id="ARBA00022729"/>
    </source>
</evidence>
<feature type="disulfide bond" evidence="5">
    <location>
        <begin position="199"/>
        <end position="208"/>
    </location>
</feature>
<comment type="caution">
    <text evidence="5">Lacks conserved residue(s) required for the propagation of feature annotation.</text>
</comment>
<dbReference type="Gene3D" id="2.10.25.10">
    <property type="entry name" value="Laminin"/>
    <property type="match status" value="2"/>
</dbReference>
<dbReference type="AlphaFoldDB" id="A0A814P1S7"/>
<dbReference type="SMART" id="SM00181">
    <property type="entry name" value="EGF"/>
    <property type="match status" value="4"/>
</dbReference>
<keyword evidence="2" id="KW-0732">Signal</keyword>
<accession>A0A814P1S7</accession>
<evidence type="ECO:0000256" key="3">
    <source>
        <dbReference type="ARBA" id="ARBA00022737"/>
    </source>
</evidence>
<dbReference type="InterPro" id="IPR051022">
    <property type="entry name" value="Notch_Cell-Fate_Det"/>
</dbReference>
<gene>
    <name evidence="8" type="ORF">XAT740_LOCUS18267</name>
</gene>
<protein>
    <recommendedName>
        <fullName evidence="7">EGF-like domain-containing protein</fullName>
    </recommendedName>
</protein>
<comment type="caution">
    <text evidence="8">The sequence shown here is derived from an EMBL/GenBank/DDBJ whole genome shotgun (WGS) entry which is preliminary data.</text>
</comment>
<evidence type="ECO:0000256" key="4">
    <source>
        <dbReference type="ARBA" id="ARBA00023157"/>
    </source>
</evidence>
<dbReference type="PROSITE" id="PS50026">
    <property type="entry name" value="EGF_3"/>
    <property type="match status" value="3"/>
</dbReference>
<dbReference type="PANTHER" id="PTHR24049:SF22">
    <property type="entry name" value="DROSOPHILA CRUMBS HOMOLOG"/>
    <property type="match status" value="1"/>
</dbReference>
<evidence type="ECO:0000313" key="8">
    <source>
        <dbReference type="EMBL" id="CAF1099363.1"/>
    </source>
</evidence>
<dbReference type="GO" id="GO:0032991">
    <property type="term" value="C:protein-containing complex"/>
    <property type="evidence" value="ECO:0007669"/>
    <property type="project" value="TreeGrafter"/>
</dbReference>
<dbReference type="PANTHER" id="PTHR24049">
    <property type="entry name" value="CRUMBS FAMILY MEMBER"/>
    <property type="match status" value="1"/>
</dbReference>